<feature type="binding site" evidence="9">
    <location>
        <position position="98"/>
    </location>
    <ligand>
        <name>ATP</name>
        <dbReference type="ChEBI" id="CHEBI:30616"/>
    </ligand>
</feature>
<feature type="region of interest" description="Disordered" evidence="10">
    <location>
        <begin position="569"/>
        <end position="599"/>
    </location>
</feature>
<dbReference type="CDD" id="cd14014">
    <property type="entry name" value="STKc_PknB_like"/>
    <property type="match status" value="1"/>
</dbReference>
<evidence type="ECO:0000256" key="2">
    <source>
        <dbReference type="ARBA" id="ARBA00022679"/>
    </source>
</evidence>
<dbReference type="InterPro" id="IPR011009">
    <property type="entry name" value="Kinase-like_dom_sf"/>
</dbReference>
<dbReference type="PROSITE" id="PS00107">
    <property type="entry name" value="PROTEIN_KINASE_ATP"/>
    <property type="match status" value="1"/>
</dbReference>
<keyword evidence="5 13" id="KW-0418">Kinase</keyword>
<dbReference type="Pfam" id="PF06271">
    <property type="entry name" value="RDD"/>
    <property type="match status" value="1"/>
</dbReference>
<dbReference type="PANTHER" id="PTHR43289">
    <property type="entry name" value="MITOGEN-ACTIVATED PROTEIN KINASE KINASE KINASE 20-RELATED"/>
    <property type="match status" value="1"/>
</dbReference>
<protein>
    <submittedName>
        <fullName evidence="13">Serine/threonine-protein kinase PrkC</fullName>
        <ecNumber evidence="13">2.7.11.1</ecNumber>
    </submittedName>
</protein>
<evidence type="ECO:0000313" key="13">
    <source>
        <dbReference type="EMBL" id="QDV33209.1"/>
    </source>
</evidence>
<dbReference type="Gene3D" id="3.30.200.20">
    <property type="entry name" value="Phosphorylase Kinase, domain 1"/>
    <property type="match status" value="1"/>
</dbReference>
<dbReference type="SUPFAM" id="SSF56112">
    <property type="entry name" value="Protein kinase-like (PK-like)"/>
    <property type="match status" value="1"/>
</dbReference>
<dbReference type="RefSeq" id="WP_197446730.1">
    <property type="nucleotide sequence ID" value="NZ_CP036426.1"/>
</dbReference>
<feature type="transmembrane region" description="Helical" evidence="11">
    <location>
        <begin position="810"/>
        <end position="827"/>
    </location>
</feature>
<dbReference type="EMBL" id="CP036426">
    <property type="protein sequence ID" value="QDV33209.1"/>
    <property type="molecule type" value="Genomic_DNA"/>
</dbReference>
<dbReference type="SMART" id="SM00220">
    <property type="entry name" value="S_TKc"/>
    <property type="match status" value="1"/>
</dbReference>
<accession>A0A518GX94</accession>
<comment type="subcellular location">
    <subcellularLocation>
        <location evidence="1">Membrane</location>
        <topology evidence="1">Multi-pass membrane protein</topology>
    </subcellularLocation>
</comment>
<feature type="compositionally biased region" description="Basic and acidic residues" evidence="10">
    <location>
        <begin position="569"/>
        <end position="583"/>
    </location>
</feature>
<feature type="transmembrane region" description="Helical" evidence="11">
    <location>
        <begin position="459"/>
        <end position="480"/>
    </location>
</feature>
<reference evidence="13 14" key="1">
    <citation type="submission" date="2019-02" db="EMBL/GenBank/DDBJ databases">
        <title>Deep-cultivation of Planctomycetes and their phenomic and genomic characterization uncovers novel biology.</title>
        <authorList>
            <person name="Wiegand S."/>
            <person name="Jogler M."/>
            <person name="Boedeker C."/>
            <person name="Pinto D."/>
            <person name="Vollmers J."/>
            <person name="Rivas-Marin E."/>
            <person name="Kohn T."/>
            <person name="Peeters S.H."/>
            <person name="Heuer A."/>
            <person name="Rast P."/>
            <person name="Oberbeckmann S."/>
            <person name="Bunk B."/>
            <person name="Jeske O."/>
            <person name="Meyerdierks A."/>
            <person name="Storesund J.E."/>
            <person name="Kallscheuer N."/>
            <person name="Luecker S."/>
            <person name="Lage O.M."/>
            <person name="Pohl T."/>
            <person name="Merkel B.J."/>
            <person name="Hornburger P."/>
            <person name="Mueller R.-W."/>
            <person name="Bruemmer F."/>
            <person name="Labrenz M."/>
            <person name="Spormann A.M."/>
            <person name="Op den Camp H."/>
            <person name="Overmann J."/>
            <person name="Amann R."/>
            <person name="Jetten M.S.M."/>
            <person name="Mascher T."/>
            <person name="Medema M.H."/>
            <person name="Devos D.P."/>
            <person name="Kaster A.-K."/>
            <person name="Ovreas L."/>
            <person name="Rohde M."/>
            <person name="Galperin M.Y."/>
            <person name="Jogler C."/>
        </authorList>
    </citation>
    <scope>NUCLEOTIDE SEQUENCE [LARGE SCALE GENOMIC DNA]</scope>
    <source>
        <strain evidence="13 14">ElP</strain>
    </source>
</reference>
<keyword evidence="8 11" id="KW-0472">Membrane</keyword>
<dbReference type="InterPro" id="IPR000719">
    <property type="entry name" value="Prot_kinase_dom"/>
</dbReference>
<evidence type="ECO:0000256" key="4">
    <source>
        <dbReference type="ARBA" id="ARBA00022741"/>
    </source>
</evidence>
<evidence type="ECO:0000256" key="6">
    <source>
        <dbReference type="ARBA" id="ARBA00022840"/>
    </source>
</evidence>
<keyword evidence="4 9" id="KW-0547">Nucleotide-binding</keyword>
<dbReference type="Proteomes" id="UP000317835">
    <property type="component" value="Chromosome"/>
</dbReference>
<evidence type="ECO:0000313" key="14">
    <source>
        <dbReference type="Proteomes" id="UP000317835"/>
    </source>
</evidence>
<feature type="transmembrane region" description="Helical" evidence="11">
    <location>
        <begin position="343"/>
        <end position="360"/>
    </location>
</feature>
<dbReference type="InterPro" id="IPR017441">
    <property type="entry name" value="Protein_kinase_ATP_BS"/>
</dbReference>
<dbReference type="PROSITE" id="PS50011">
    <property type="entry name" value="PROTEIN_KINASE_DOM"/>
    <property type="match status" value="1"/>
</dbReference>
<evidence type="ECO:0000256" key="8">
    <source>
        <dbReference type="ARBA" id="ARBA00023136"/>
    </source>
</evidence>
<dbReference type="GO" id="GO:0016020">
    <property type="term" value="C:membrane"/>
    <property type="evidence" value="ECO:0007669"/>
    <property type="project" value="UniProtKB-SubCell"/>
</dbReference>
<proteinExistence type="predicted"/>
<dbReference type="InterPro" id="IPR010432">
    <property type="entry name" value="RDD"/>
</dbReference>
<evidence type="ECO:0000256" key="1">
    <source>
        <dbReference type="ARBA" id="ARBA00004141"/>
    </source>
</evidence>
<name>A0A518GX94_9BACT</name>
<feature type="transmembrane region" description="Helical" evidence="11">
    <location>
        <begin position="770"/>
        <end position="790"/>
    </location>
</feature>
<feature type="transmembrane region" description="Helical" evidence="11">
    <location>
        <begin position="380"/>
        <end position="399"/>
    </location>
</feature>
<dbReference type="PANTHER" id="PTHR43289:SF34">
    <property type="entry name" value="SERINE_THREONINE-PROTEIN KINASE YBDM-RELATED"/>
    <property type="match status" value="1"/>
</dbReference>
<evidence type="ECO:0000256" key="11">
    <source>
        <dbReference type="SAM" id="Phobius"/>
    </source>
</evidence>
<dbReference type="Pfam" id="PF00069">
    <property type="entry name" value="Pkinase"/>
    <property type="match status" value="1"/>
</dbReference>
<dbReference type="PROSITE" id="PS00108">
    <property type="entry name" value="PROTEIN_KINASE_ST"/>
    <property type="match status" value="1"/>
</dbReference>
<gene>
    <name evidence="13" type="primary">prkC_8</name>
    <name evidence="13" type="ORF">ElP_10510</name>
</gene>
<keyword evidence="7 11" id="KW-1133">Transmembrane helix</keyword>
<dbReference type="Gene3D" id="1.10.510.10">
    <property type="entry name" value="Transferase(Phosphotransferase) domain 1"/>
    <property type="match status" value="1"/>
</dbReference>
<feature type="transmembrane region" description="Helical" evidence="11">
    <location>
        <begin position="420"/>
        <end position="439"/>
    </location>
</feature>
<dbReference type="InterPro" id="IPR008271">
    <property type="entry name" value="Ser/Thr_kinase_AS"/>
</dbReference>
<evidence type="ECO:0000256" key="9">
    <source>
        <dbReference type="PROSITE-ProRule" id="PRU10141"/>
    </source>
</evidence>
<keyword evidence="2 13" id="KW-0808">Transferase</keyword>
<feature type="region of interest" description="Disordered" evidence="10">
    <location>
        <begin position="666"/>
        <end position="686"/>
    </location>
</feature>
<evidence type="ECO:0000256" key="3">
    <source>
        <dbReference type="ARBA" id="ARBA00022692"/>
    </source>
</evidence>
<organism evidence="13 14">
    <name type="scientific">Tautonia plasticadhaerens</name>
    <dbReference type="NCBI Taxonomy" id="2527974"/>
    <lineage>
        <taxon>Bacteria</taxon>
        <taxon>Pseudomonadati</taxon>
        <taxon>Planctomycetota</taxon>
        <taxon>Planctomycetia</taxon>
        <taxon>Isosphaerales</taxon>
        <taxon>Isosphaeraceae</taxon>
        <taxon>Tautonia</taxon>
    </lineage>
</organism>
<dbReference type="AlphaFoldDB" id="A0A518GX94"/>
<keyword evidence="6 9" id="KW-0067">ATP-binding</keyword>
<sequence>MASASCRKCGRNLDFSGDRPRFCAYCGQPLDGSALEATIEYSPAPEAGLTVVGPSIGPGASIPDRLAGYRLVRRIGDGGMGAVFEAEDEVHGRKVAVKVLSDRIGAGRESIDRFRQEGRLAATISHPRCVFVLAADEVDGRPYIVMELMTGQTLQGLVDSVGPLPVEEAVLRILDVIDGLIAAHRLGVIHRDVKPSNCFLEADGRVKVGDFGLSKSLAADTSLTRTGSFIGTPLYASAEQVKGEPVDERTDIYSVAATLHFLLTGHPPFEAKDATAALARIVSEAPRPLRERRPDAPAGLESAVLRGLERDRDRRWRSLSEFRDALLPFAPHPIPDAGLAPRVAAFAVDAACIGLLWAALHLLAFRPLLGELWGMMLSDLVSWVAYFGPLEGLLGAAVGKRLLRLRVFRDDRRAEPGIPLASVRALAFYGIALLPWSLVTTIMEQIWGDRILDWGRESLGFALANVLLPALGLAIVLGPMRRRNGYRGMHEFLSRTRTVRLPRAARRREPSARRRSARDSSIIRRPPGVLDHVGPYRIRGAVRWESGRRVLAAEDSGLGREVWVVMSADRSEQPDTARRELNRPTRSRWISGGETPEGRWDAYTAPAGAPIADVAGPEGLPWSEARPILSELAEELSSSMADGTLPASLDPEQVWVEPDGSVQLVDPLGGPAPRAGHPPDQPRVDGDRRSLTLLARVAALALEGGRRRSSDATSAIRAPVPAQARELLDRLAGPGPRYDRLVEARDRLRGLASEPDELTFMARVNRLSTFVASIPLRLAGTTLLLGMIHAAGFGERMHDASGISQARVEAIQFACLSLILWPAMAAVSRCRWTSSFLGAVLVRDDGMPPSRPHCAVRELVIWAPLMGLGLVAIFVRTGAAWGTPAWLLWAVWALPGTWVLIDMAHELAFPGRMLHDRLARTRLVPR</sequence>
<dbReference type="KEGG" id="tpla:ElP_10510"/>
<keyword evidence="14" id="KW-1185">Reference proteome</keyword>
<keyword evidence="3 11" id="KW-0812">Transmembrane</keyword>
<feature type="transmembrane region" description="Helical" evidence="11">
    <location>
        <begin position="859"/>
        <end position="879"/>
    </location>
</feature>
<feature type="domain" description="Protein kinase" evidence="12">
    <location>
        <begin position="69"/>
        <end position="327"/>
    </location>
</feature>
<dbReference type="EC" id="2.7.11.1" evidence="13"/>
<dbReference type="GO" id="GO:0005524">
    <property type="term" value="F:ATP binding"/>
    <property type="evidence" value="ECO:0007669"/>
    <property type="project" value="UniProtKB-UniRule"/>
</dbReference>
<evidence type="ECO:0000259" key="12">
    <source>
        <dbReference type="PROSITE" id="PS50011"/>
    </source>
</evidence>
<evidence type="ECO:0000256" key="10">
    <source>
        <dbReference type="SAM" id="MobiDB-lite"/>
    </source>
</evidence>
<feature type="transmembrane region" description="Helical" evidence="11">
    <location>
        <begin position="885"/>
        <end position="904"/>
    </location>
</feature>
<evidence type="ECO:0000256" key="7">
    <source>
        <dbReference type="ARBA" id="ARBA00022989"/>
    </source>
</evidence>
<dbReference type="GO" id="GO:0004674">
    <property type="term" value="F:protein serine/threonine kinase activity"/>
    <property type="evidence" value="ECO:0007669"/>
    <property type="project" value="UniProtKB-EC"/>
</dbReference>
<evidence type="ECO:0000256" key="5">
    <source>
        <dbReference type="ARBA" id="ARBA00022777"/>
    </source>
</evidence>